<proteinExistence type="predicted"/>
<dbReference type="SUPFAM" id="SSF46689">
    <property type="entry name" value="Homeodomain-like"/>
    <property type="match status" value="1"/>
</dbReference>
<dbReference type="InterPro" id="IPR009057">
    <property type="entry name" value="Homeodomain-like_sf"/>
</dbReference>
<dbReference type="Gene3D" id="1.10.357.10">
    <property type="entry name" value="Tetracycline Repressor, domain 2"/>
    <property type="match status" value="1"/>
</dbReference>
<protein>
    <submittedName>
        <fullName evidence="4">Tetracycline repressor</fullName>
    </submittedName>
</protein>
<evidence type="ECO:0000313" key="5">
    <source>
        <dbReference type="Proteomes" id="UP000550729"/>
    </source>
</evidence>
<dbReference type="EMBL" id="JABBNB010000015">
    <property type="protein sequence ID" value="NMO02682.1"/>
    <property type="molecule type" value="Genomic_DNA"/>
</dbReference>
<dbReference type="GO" id="GO:0045892">
    <property type="term" value="P:negative regulation of DNA-templated transcription"/>
    <property type="evidence" value="ECO:0007669"/>
    <property type="project" value="InterPro"/>
</dbReference>
<name>A0A848KWR1_9ACTN</name>
<keyword evidence="5" id="KW-1185">Reference proteome</keyword>
<reference evidence="4 5" key="1">
    <citation type="submission" date="2020-04" db="EMBL/GenBank/DDBJ databases">
        <title>Gordonia sp. nov. TBRC 11910.</title>
        <authorList>
            <person name="Suriyachadkun C."/>
        </authorList>
    </citation>
    <scope>NUCLEOTIDE SEQUENCE [LARGE SCALE GENOMIC DNA]</scope>
    <source>
        <strain evidence="4 5">TBRC 11910</strain>
    </source>
</reference>
<evidence type="ECO:0000259" key="3">
    <source>
        <dbReference type="Pfam" id="PF02909"/>
    </source>
</evidence>
<keyword evidence="2" id="KW-0804">Transcription</keyword>
<keyword evidence="1" id="KW-0805">Transcription regulation</keyword>
<evidence type="ECO:0000256" key="1">
    <source>
        <dbReference type="ARBA" id="ARBA00023015"/>
    </source>
</evidence>
<dbReference type="InterPro" id="IPR004111">
    <property type="entry name" value="Repressor_TetR_C"/>
</dbReference>
<dbReference type="InterPro" id="IPR036271">
    <property type="entry name" value="Tet_transcr_reg_TetR-rel_C_sf"/>
</dbReference>
<dbReference type="RefSeq" id="WP_170195185.1">
    <property type="nucleotide sequence ID" value="NZ_JABBNB010000015.1"/>
</dbReference>
<evidence type="ECO:0000313" key="4">
    <source>
        <dbReference type="EMBL" id="NMO02682.1"/>
    </source>
</evidence>
<accession>A0A848KWR1</accession>
<gene>
    <name evidence="4" type="ORF">HH308_15830</name>
</gene>
<dbReference type="AlphaFoldDB" id="A0A848KWR1"/>
<dbReference type="SUPFAM" id="SSF48498">
    <property type="entry name" value="Tetracyclin repressor-like, C-terminal domain"/>
    <property type="match status" value="1"/>
</dbReference>
<comment type="caution">
    <text evidence="4">The sequence shown here is derived from an EMBL/GenBank/DDBJ whole genome shotgun (WGS) entry which is preliminary data.</text>
</comment>
<dbReference type="Proteomes" id="UP000550729">
    <property type="component" value="Unassembled WGS sequence"/>
</dbReference>
<evidence type="ECO:0000256" key="2">
    <source>
        <dbReference type="ARBA" id="ARBA00023163"/>
    </source>
</evidence>
<feature type="domain" description="Tetracycline repressor TetR C-terminal" evidence="3">
    <location>
        <begin position="76"/>
        <end position="202"/>
    </location>
</feature>
<sequence>MARPKVPRLDREKIAVAALEMVDRDGGFTMPTLAKYLDVQVSSIYHHVPGGRDGVVELLRFKATDRIDGSAFDDRPWEEGFEVWARSFLDAFRTHPAAIRLLATEPVRDPKHVAVYNSVAGGLRRAGVAADEVYGLILVCENFLLGCAFDLTAPETVAPSAVDAASYPELRDALDSAPPGVERAEQSVEMGLTMLIAGIRARIEANS</sequence>
<dbReference type="Pfam" id="PF02909">
    <property type="entry name" value="TetR_C_1"/>
    <property type="match status" value="1"/>
</dbReference>
<organism evidence="4 5">
    <name type="scientific">Gordonia asplenii</name>
    <dbReference type="NCBI Taxonomy" id="2725283"/>
    <lineage>
        <taxon>Bacteria</taxon>
        <taxon>Bacillati</taxon>
        <taxon>Actinomycetota</taxon>
        <taxon>Actinomycetes</taxon>
        <taxon>Mycobacteriales</taxon>
        <taxon>Gordoniaceae</taxon>
        <taxon>Gordonia</taxon>
    </lineage>
</organism>